<name>A0ABT1J5X6_9ACTN</name>
<keyword evidence="3" id="KW-1185">Reference proteome</keyword>
<proteinExistence type="predicted"/>
<organism evidence="2 3">
    <name type="scientific">Kitasatospora paracochleata</name>
    <dbReference type="NCBI Taxonomy" id="58354"/>
    <lineage>
        <taxon>Bacteria</taxon>
        <taxon>Bacillati</taxon>
        <taxon>Actinomycetota</taxon>
        <taxon>Actinomycetes</taxon>
        <taxon>Kitasatosporales</taxon>
        <taxon>Streptomycetaceae</taxon>
        <taxon>Kitasatospora</taxon>
    </lineage>
</organism>
<evidence type="ECO:0000256" key="1">
    <source>
        <dbReference type="SAM" id="MobiDB-lite"/>
    </source>
</evidence>
<accession>A0ABT1J5X6</accession>
<dbReference type="Pfam" id="PF05973">
    <property type="entry name" value="Gp49"/>
    <property type="match status" value="1"/>
</dbReference>
<evidence type="ECO:0000313" key="3">
    <source>
        <dbReference type="Proteomes" id="UP001206483"/>
    </source>
</evidence>
<evidence type="ECO:0008006" key="4">
    <source>
        <dbReference type="Google" id="ProtNLM"/>
    </source>
</evidence>
<reference evidence="2 3" key="1">
    <citation type="submission" date="2022-06" db="EMBL/GenBank/DDBJ databases">
        <title>Sequencing the genomes of 1000 actinobacteria strains.</title>
        <authorList>
            <person name="Klenk H.-P."/>
        </authorList>
    </citation>
    <scope>NUCLEOTIDE SEQUENCE [LARGE SCALE GENOMIC DNA]</scope>
    <source>
        <strain evidence="2 3">DSM 41656</strain>
    </source>
</reference>
<dbReference type="RefSeq" id="WP_308199675.1">
    <property type="nucleotide sequence ID" value="NZ_BAAAUB010000052.1"/>
</dbReference>
<gene>
    <name evidence="2" type="ORF">FHR36_006031</name>
</gene>
<dbReference type="Proteomes" id="UP001206483">
    <property type="component" value="Unassembled WGS sequence"/>
</dbReference>
<sequence length="121" mass="14035">MGSLVTRRGRHLVRQAQRRRTGNRRQVTAAIDRLEAEGPTLGRPLVDRIKKSKHHNMKELRPRTDSETEIRILFAFDPDREAILLIAGDKAGVWNKWYDENIPAADARFDEHLKKIKEGEK</sequence>
<evidence type="ECO:0000313" key="2">
    <source>
        <dbReference type="EMBL" id="MCP2312850.1"/>
    </source>
</evidence>
<comment type="caution">
    <text evidence="2">The sequence shown here is derived from an EMBL/GenBank/DDBJ whole genome shotgun (WGS) entry which is preliminary data.</text>
</comment>
<feature type="region of interest" description="Disordered" evidence="1">
    <location>
        <begin position="1"/>
        <end position="29"/>
    </location>
</feature>
<dbReference type="InterPro" id="IPR009241">
    <property type="entry name" value="HigB-like"/>
</dbReference>
<dbReference type="EMBL" id="JAMZDX010000006">
    <property type="protein sequence ID" value="MCP2312850.1"/>
    <property type="molecule type" value="Genomic_DNA"/>
</dbReference>
<feature type="compositionally biased region" description="Basic residues" evidence="1">
    <location>
        <begin position="7"/>
        <end position="23"/>
    </location>
</feature>
<protein>
    <recommendedName>
        <fullName evidence="4">Addiction module toxin RelE</fullName>
    </recommendedName>
</protein>